<dbReference type="KEGG" id="bspl:114843413"/>
<dbReference type="GO" id="GO:0005813">
    <property type="term" value="C:centrosome"/>
    <property type="evidence" value="ECO:0007669"/>
    <property type="project" value="TreeGrafter"/>
</dbReference>
<dbReference type="InterPro" id="IPR026715">
    <property type="entry name" value="SPATC1"/>
</dbReference>
<proteinExistence type="predicted"/>
<sequence>MMEREETIAALLAENGRLGKENDQLKWTLSLVKENEDLRGRMTLNLDAQEELTVGALSAPKSSGSLQTFDERHFRKHLDQTKLKQEHRTSSPVTFKSFIQSSMHTNAEEKAEAPGQSDPPTEAKDRLLGEITYQLDRRILSHIFQGNHRFYGFTLPNISEKIVEVSTHPLTGKVDEDYQLLLTHRHADLMLQLSQLGYKPALHPTFIEFIVNTYGILKEKPDTHSHQAKDYNNPEFLRNLIVITAPEKLQTDLLLLLNCLCYMAEKDRKPLILW</sequence>
<dbReference type="Pfam" id="PF15059">
    <property type="entry name" value="Speriolin_C"/>
    <property type="match status" value="1"/>
</dbReference>
<dbReference type="Proteomes" id="UP000515150">
    <property type="component" value="Chromosome 16"/>
</dbReference>
<feature type="region of interest" description="Disordered" evidence="1">
    <location>
        <begin position="104"/>
        <end position="123"/>
    </location>
</feature>
<evidence type="ECO:0000256" key="1">
    <source>
        <dbReference type="SAM" id="MobiDB-lite"/>
    </source>
</evidence>
<protein>
    <submittedName>
        <fullName evidence="4">Speriolin-like protein</fullName>
    </submittedName>
</protein>
<keyword evidence="3" id="KW-1185">Reference proteome</keyword>
<feature type="domain" description="Speriolin C-terminal" evidence="2">
    <location>
        <begin position="127"/>
        <end position="274"/>
    </location>
</feature>
<gene>
    <name evidence="4" type="primary">LOC114843413</name>
</gene>
<dbReference type="OrthoDB" id="6114770at2759"/>
<dbReference type="GeneID" id="114843413"/>
<dbReference type="PANTHER" id="PTHR22192">
    <property type="entry name" value="SPERIOLIN"/>
    <property type="match status" value="1"/>
</dbReference>
<evidence type="ECO:0000313" key="4">
    <source>
        <dbReference type="RefSeq" id="XP_028985774.1"/>
    </source>
</evidence>
<evidence type="ECO:0000313" key="3">
    <source>
        <dbReference type="Proteomes" id="UP000515150"/>
    </source>
</evidence>
<dbReference type="InParanoid" id="A0A6P7KYQ2"/>
<dbReference type="AlphaFoldDB" id="A0A6P7KYQ2"/>
<dbReference type="InterPro" id="IPR029384">
    <property type="entry name" value="Speriolin_C"/>
</dbReference>
<accession>A0A6P7KYQ2</accession>
<organism evidence="3 4">
    <name type="scientific">Betta splendens</name>
    <name type="common">Siamese fighting fish</name>
    <dbReference type="NCBI Taxonomy" id="158456"/>
    <lineage>
        <taxon>Eukaryota</taxon>
        <taxon>Metazoa</taxon>
        <taxon>Chordata</taxon>
        <taxon>Craniata</taxon>
        <taxon>Vertebrata</taxon>
        <taxon>Euteleostomi</taxon>
        <taxon>Actinopterygii</taxon>
        <taxon>Neopterygii</taxon>
        <taxon>Teleostei</taxon>
        <taxon>Neoteleostei</taxon>
        <taxon>Acanthomorphata</taxon>
        <taxon>Anabantaria</taxon>
        <taxon>Anabantiformes</taxon>
        <taxon>Anabantoidei</taxon>
        <taxon>Osphronemidae</taxon>
        <taxon>Betta</taxon>
    </lineage>
</organism>
<dbReference type="RefSeq" id="XP_028985774.1">
    <property type="nucleotide sequence ID" value="XM_029129941.3"/>
</dbReference>
<evidence type="ECO:0000259" key="2">
    <source>
        <dbReference type="Pfam" id="PF15059"/>
    </source>
</evidence>
<reference evidence="4" key="1">
    <citation type="submission" date="2025-08" db="UniProtKB">
        <authorList>
            <consortium name="RefSeq"/>
        </authorList>
    </citation>
    <scope>IDENTIFICATION</scope>
</reference>
<name>A0A6P7KYQ2_BETSP</name>
<dbReference type="PANTHER" id="PTHR22192:SF17">
    <property type="entry name" value="SPERIOLIN-LIKE PROTEIN"/>
    <property type="match status" value="1"/>
</dbReference>